<dbReference type="EMBL" id="CAJDYZ010001922">
    <property type="protein sequence ID" value="CAD1469174.1"/>
    <property type="molecule type" value="Genomic_DNA"/>
</dbReference>
<evidence type="ECO:0000313" key="2">
    <source>
        <dbReference type="Proteomes" id="UP000752696"/>
    </source>
</evidence>
<dbReference type="Proteomes" id="UP000752696">
    <property type="component" value="Unassembled WGS sequence"/>
</dbReference>
<comment type="caution">
    <text evidence="1">The sequence shown here is derived from an EMBL/GenBank/DDBJ whole genome shotgun (WGS) entry which is preliminary data.</text>
</comment>
<evidence type="ECO:0000313" key="1">
    <source>
        <dbReference type="EMBL" id="CAD1469174.1"/>
    </source>
</evidence>
<name>A0A6V7GVL5_9HYME</name>
<organism evidence="1 2">
    <name type="scientific">Heterotrigona itama</name>
    <dbReference type="NCBI Taxonomy" id="395501"/>
    <lineage>
        <taxon>Eukaryota</taxon>
        <taxon>Metazoa</taxon>
        <taxon>Ecdysozoa</taxon>
        <taxon>Arthropoda</taxon>
        <taxon>Hexapoda</taxon>
        <taxon>Insecta</taxon>
        <taxon>Pterygota</taxon>
        <taxon>Neoptera</taxon>
        <taxon>Endopterygota</taxon>
        <taxon>Hymenoptera</taxon>
        <taxon>Apocrita</taxon>
        <taxon>Aculeata</taxon>
        <taxon>Apoidea</taxon>
        <taxon>Anthophila</taxon>
        <taxon>Apidae</taxon>
        <taxon>Heterotrigona</taxon>
    </lineage>
</organism>
<sequence>RSQEVFHDSISFYGRNIKRVKKVQRGSPVTESTSLTTSSLSTLTTPTVVGGIARAQSSRGLSAEL</sequence>
<dbReference type="AlphaFoldDB" id="A0A6V7GVL5"/>
<protein>
    <submittedName>
        <fullName evidence="1">Uncharacterized protein</fullName>
    </submittedName>
</protein>
<gene>
    <name evidence="1" type="ORF">MHI_LOCUS112013</name>
</gene>
<feature type="non-terminal residue" evidence="1">
    <location>
        <position position="1"/>
    </location>
</feature>
<accession>A0A6V7GVL5</accession>
<proteinExistence type="predicted"/>
<reference evidence="1" key="1">
    <citation type="submission" date="2020-07" db="EMBL/GenBank/DDBJ databases">
        <authorList>
            <person name="Nazaruddin N."/>
        </authorList>
    </citation>
    <scope>NUCLEOTIDE SEQUENCE</scope>
</reference>
<keyword evidence="2" id="KW-1185">Reference proteome</keyword>